<evidence type="ECO:0000313" key="4">
    <source>
        <dbReference type="EMBL" id="CAD73696.1"/>
    </source>
</evidence>
<dbReference type="Pfam" id="PF12902">
    <property type="entry name" value="Ferritin-like"/>
    <property type="match status" value="1"/>
</dbReference>
<dbReference type="KEGG" id="rba:RB4292"/>
<dbReference type="InterPro" id="IPR011042">
    <property type="entry name" value="6-blade_b-propeller_TolB-like"/>
</dbReference>
<feature type="domain" description="Iminophenyl-pyruvate dimer synthase" evidence="3">
    <location>
        <begin position="51"/>
        <end position="263"/>
    </location>
</feature>
<keyword evidence="5" id="KW-1185">Reference proteome</keyword>
<organism evidence="4 5">
    <name type="scientific">Rhodopirellula baltica (strain DSM 10527 / NCIMB 13988 / SH1)</name>
    <dbReference type="NCBI Taxonomy" id="243090"/>
    <lineage>
        <taxon>Bacteria</taxon>
        <taxon>Pseudomonadati</taxon>
        <taxon>Planctomycetota</taxon>
        <taxon>Planctomycetia</taxon>
        <taxon>Pirellulales</taxon>
        <taxon>Pirellulaceae</taxon>
        <taxon>Rhodopirellula</taxon>
    </lineage>
</organism>
<dbReference type="Proteomes" id="UP000001025">
    <property type="component" value="Chromosome"/>
</dbReference>
<dbReference type="InterPro" id="IPR011041">
    <property type="entry name" value="Quinoprot_gluc/sorb_DH_b-prop"/>
</dbReference>
<dbReference type="AlphaFoldDB" id="Q7USU6"/>
<evidence type="ECO:0000313" key="5">
    <source>
        <dbReference type="Proteomes" id="UP000001025"/>
    </source>
</evidence>
<dbReference type="eggNOG" id="COG2133">
    <property type="taxonomic scope" value="Bacteria"/>
</dbReference>
<evidence type="ECO:0008006" key="6">
    <source>
        <dbReference type="Google" id="ProtNLM"/>
    </source>
</evidence>
<evidence type="ECO:0000256" key="1">
    <source>
        <dbReference type="SAM" id="MobiDB-lite"/>
    </source>
</evidence>
<accession>Q7USU6</accession>
<dbReference type="PATRIC" id="fig|243090.15.peg.1994"/>
<evidence type="ECO:0000259" key="3">
    <source>
        <dbReference type="Pfam" id="PF12902"/>
    </source>
</evidence>
<dbReference type="HOGENOM" id="CLU_307933_0_0_0"/>
<dbReference type="Gene3D" id="2.120.10.30">
    <property type="entry name" value="TolB, C-terminal domain"/>
    <property type="match status" value="1"/>
</dbReference>
<proteinExistence type="predicted"/>
<feature type="domain" description="Glucose/Sorbosone dehydrogenase" evidence="2">
    <location>
        <begin position="620"/>
        <end position="946"/>
    </location>
</feature>
<dbReference type="OrthoDB" id="9770043at2"/>
<name>Q7USU6_RHOBA</name>
<gene>
    <name evidence="4" type="ordered locus">RB4292</name>
</gene>
<dbReference type="STRING" id="243090.RB4292"/>
<evidence type="ECO:0000259" key="2">
    <source>
        <dbReference type="Pfam" id="PF07995"/>
    </source>
</evidence>
<dbReference type="InterPro" id="IPR012347">
    <property type="entry name" value="Ferritin-like"/>
</dbReference>
<dbReference type="eggNOG" id="COG1633">
    <property type="taxonomic scope" value="Bacteria"/>
</dbReference>
<dbReference type="PANTHER" id="PTHR19328:SF75">
    <property type="entry name" value="ALDOSE SUGAR DEHYDROGENASE YLII"/>
    <property type="match status" value="1"/>
</dbReference>
<dbReference type="InterPro" id="IPR026820">
    <property type="entry name" value="VioB/RebD_dom"/>
</dbReference>
<dbReference type="EMBL" id="BX294140">
    <property type="protein sequence ID" value="CAD73696.1"/>
    <property type="molecule type" value="Genomic_DNA"/>
</dbReference>
<reference evidence="4 5" key="1">
    <citation type="journal article" date="2003" name="Proc. Natl. Acad. Sci. U.S.A.">
        <title>Complete genome sequence of the marine planctomycete Pirellula sp. strain 1.</title>
        <authorList>
            <person name="Gloeckner F.O."/>
            <person name="Kube M."/>
            <person name="Bauer M."/>
            <person name="Teeling H."/>
            <person name="Lombardot T."/>
            <person name="Ludwig W."/>
            <person name="Gade D."/>
            <person name="Beck A."/>
            <person name="Borzym K."/>
            <person name="Heitmann K."/>
            <person name="Rabus R."/>
            <person name="Schlesner H."/>
            <person name="Amann R."/>
            <person name="Reinhardt R."/>
        </authorList>
    </citation>
    <scope>NUCLEOTIDE SEQUENCE [LARGE SCALE GENOMIC DNA]</scope>
    <source>
        <strain evidence="5">DSM 10527 / NCIMB 13988 / SH1</strain>
    </source>
</reference>
<dbReference type="Pfam" id="PF07995">
    <property type="entry name" value="GSDH"/>
    <property type="match status" value="1"/>
</dbReference>
<feature type="region of interest" description="Disordered" evidence="1">
    <location>
        <begin position="359"/>
        <end position="378"/>
    </location>
</feature>
<dbReference type="EnsemblBacteria" id="CAD73696">
    <property type="protein sequence ID" value="CAD73696"/>
    <property type="gene ID" value="RB4292"/>
</dbReference>
<dbReference type="SUPFAM" id="SSF50952">
    <property type="entry name" value="Soluble quinoprotein glucose dehydrogenase"/>
    <property type="match status" value="1"/>
</dbReference>
<protein>
    <recommendedName>
        <fullName evidence="6">Glucose/Sorbosone dehydrogenase domain-containing protein</fullName>
    </recommendedName>
</protein>
<sequence length="959" mass="104112">MSKLPRIFFRSRPRSARAATAAEQRVPFAATAEELVVEGVMTPRDEAIFLLQTAAEIEHSLLVQYLYTAYSIDVGNAPDETERTKARGWQSAIVEIAIEEMAHLISMQNLLISLGGPTNLDREDFPFRDLFYPFHFKLEPISLDSLAKYVVTEMPEIAPDAELQAIIDQAMGAQGGEPLNRVGALFEKIDELLDELSDSDFYADSADTVQAIAGEWRALGGRIVQTVSNREEARELANAIAEQGEGGDAAVTSHYQKFRTIYEEFASTTTWNPSHPTPNNPNTSEEVFSDAEMENGRITDQESRRWAHVADLQYRLLLYAIAHSVTLDRTSQLTQRGTVINWCFLGMKTPGLMGVISHLQSRPQHDPPQVDADGREKKAGPPFALPYTLSLPQSIEAQWRTYLDIVDATDSVLKDTTTAAPLRNTLERTNDLIRSAANDFIDNLPTDTPVNPPDQPPAPSDGTKAKADFVELLKSKCSLAQIVHSGVQVGDDGGNLSGLFSDEAYERILQFLTTANATRPPAAGKPLVVPGNPSQSGFYIQITDGIMAANFTDEEAKVVERWIRSLPTDSGGAASGRTVALGMRAAAGAQGGAAGSIVAKRFASGLDQPLFLTSAPGKPDAVYLVEKTGAIKVLNASDGMVTHTLFQVDDLSVDGERGLLGLAFHPKFQENGHFYVNCTDHAGRTTVRRYTATANGVDPASRHNVMVVDQPFANHNGGWIGFGPNDGFLYIALGDGGSANDPTPPIGNAQNKNSLLGKMLRVDVDKDDLPAAADMNYGIPSSNPFASGAAARGEIWATGLRNPWRCSFDQMTGDLWIADVGQFAVEEINFQNTNSRGGENYGWRIREGTVLTGLDSDQPNLVDPIFQYGRSDGGTIIGGHVYRGEALAGLQGTYFYADFLSSRIWSFRFDGTSISNHMERTAEINVGGPISSIVSFGQDSQGEIYIVSILGDIFRISST</sequence>
<dbReference type="InParanoid" id="Q7USU6"/>
<dbReference type="Gene3D" id="1.20.1260.10">
    <property type="match status" value="1"/>
</dbReference>
<dbReference type="PANTHER" id="PTHR19328">
    <property type="entry name" value="HEDGEHOG-INTERACTING PROTEIN"/>
    <property type="match status" value="1"/>
</dbReference>
<dbReference type="InterPro" id="IPR012938">
    <property type="entry name" value="Glc/Sorbosone_DH"/>
</dbReference>